<evidence type="ECO:0000256" key="1">
    <source>
        <dbReference type="SAM" id="SignalP"/>
    </source>
</evidence>
<proteinExistence type="predicted"/>
<sequence length="59" mass="6020">MRKALTAAAAIITLGSITGAGTAAAHVDTYKPAIGLDNGYLPCNLHKRGTGPRTSDNPK</sequence>
<dbReference type="EMBL" id="JAHKNI010000008">
    <property type="protein sequence ID" value="MBU3064845.1"/>
    <property type="molecule type" value="Genomic_DNA"/>
</dbReference>
<reference evidence="2 3" key="1">
    <citation type="submission" date="2021-06" db="EMBL/GenBank/DDBJ databases">
        <title>Actinomycetes sequencing.</title>
        <authorList>
            <person name="Shan Q."/>
        </authorList>
    </citation>
    <scope>NUCLEOTIDE SEQUENCE [LARGE SCALE GENOMIC DNA]</scope>
    <source>
        <strain evidence="2 3">NEAU-G5</strain>
    </source>
</reference>
<dbReference type="RefSeq" id="WP_215920321.1">
    <property type="nucleotide sequence ID" value="NZ_JAHKNI010000008.1"/>
</dbReference>
<organism evidence="2 3">
    <name type="scientific">Nocardia albiluteola</name>
    <dbReference type="NCBI Taxonomy" id="2842303"/>
    <lineage>
        <taxon>Bacteria</taxon>
        <taxon>Bacillati</taxon>
        <taxon>Actinomycetota</taxon>
        <taxon>Actinomycetes</taxon>
        <taxon>Mycobacteriales</taxon>
        <taxon>Nocardiaceae</taxon>
        <taxon>Nocardia</taxon>
    </lineage>
</organism>
<name>A0ABS6B508_9NOCA</name>
<feature type="chain" id="PRO_5047330486" evidence="1">
    <location>
        <begin position="26"/>
        <end position="59"/>
    </location>
</feature>
<evidence type="ECO:0000313" key="2">
    <source>
        <dbReference type="EMBL" id="MBU3064845.1"/>
    </source>
</evidence>
<protein>
    <submittedName>
        <fullName evidence="2">Uncharacterized protein</fullName>
    </submittedName>
</protein>
<accession>A0ABS6B508</accession>
<keyword evidence="3" id="KW-1185">Reference proteome</keyword>
<keyword evidence="1" id="KW-0732">Signal</keyword>
<feature type="signal peptide" evidence="1">
    <location>
        <begin position="1"/>
        <end position="25"/>
    </location>
</feature>
<comment type="caution">
    <text evidence="2">The sequence shown here is derived from an EMBL/GenBank/DDBJ whole genome shotgun (WGS) entry which is preliminary data.</text>
</comment>
<dbReference type="Proteomes" id="UP000733379">
    <property type="component" value="Unassembled WGS sequence"/>
</dbReference>
<evidence type="ECO:0000313" key="3">
    <source>
        <dbReference type="Proteomes" id="UP000733379"/>
    </source>
</evidence>
<gene>
    <name evidence="2" type="ORF">KO481_25365</name>
</gene>